<dbReference type="AlphaFoldDB" id="A0A1B9BZH5"/>
<dbReference type="RefSeq" id="WP_065413112.1">
    <property type="nucleotide sequence ID" value="NZ_MASQ01000078.1"/>
</dbReference>
<evidence type="ECO:0000313" key="3">
    <source>
        <dbReference type="Proteomes" id="UP000093129"/>
    </source>
</evidence>
<evidence type="ECO:0000256" key="1">
    <source>
        <dbReference type="SAM" id="Phobius"/>
    </source>
</evidence>
<keyword evidence="1" id="KW-0472">Membrane</keyword>
<proteinExistence type="predicted"/>
<keyword evidence="1" id="KW-1133">Transmembrane helix</keyword>
<sequence>MTTAAEFFGDPEVLDELVVLYGADVVSALVPAVMGMLVVREATASMDEKQRIFRTDLRYATLAVFRWIGDPAKMDRYLDQIMNEGIDTAQKKFPAVTAFLDGRFDQFFQEICAAFHIPESG</sequence>
<accession>A0A1B9BZH5</accession>
<keyword evidence="1" id="KW-0812">Transmembrane</keyword>
<protein>
    <submittedName>
        <fullName evidence="2">Uncharacterized protein</fullName>
    </submittedName>
</protein>
<reference evidence="2 3" key="1">
    <citation type="submission" date="2016-07" db="EMBL/GenBank/DDBJ databases">
        <title>Draft genome of a psychrotolerant acidophile Acidithiobacillus ferrivorans strain YL15.</title>
        <authorList>
            <person name="Peng T."/>
            <person name="Ma L."/>
            <person name="Nan M."/>
            <person name="An N."/>
            <person name="Wang M."/>
            <person name="Qiu G."/>
            <person name="Zeng W."/>
        </authorList>
    </citation>
    <scope>NUCLEOTIDE SEQUENCE [LARGE SCALE GENOMIC DNA]</scope>
    <source>
        <strain evidence="2 3">YL15</strain>
    </source>
</reference>
<evidence type="ECO:0000313" key="2">
    <source>
        <dbReference type="EMBL" id="OCB03101.1"/>
    </source>
</evidence>
<feature type="transmembrane region" description="Helical" evidence="1">
    <location>
        <begin position="18"/>
        <end position="39"/>
    </location>
</feature>
<dbReference type="Proteomes" id="UP000093129">
    <property type="component" value="Unassembled WGS sequence"/>
</dbReference>
<name>A0A1B9BZH5_9PROT</name>
<comment type="caution">
    <text evidence="2">The sequence shown here is derived from an EMBL/GenBank/DDBJ whole genome shotgun (WGS) entry which is preliminary data.</text>
</comment>
<organism evidence="2 3">
    <name type="scientific">Acidithiobacillus ferrivorans</name>
    <dbReference type="NCBI Taxonomy" id="160808"/>
    <lineage>
        <taxon>Bacteria</taxon>
        <taxon>Pseudomonadati</taxon>
        <taxon>Pseudomonadota</taxon>
        <taxon>Acidithiobacillia</taxon>
        <taxon>Acidithiobacillales</taxon>
        <taxon>Acidithiobacillaceae</taxon>
        <taxon>Acidithiobacillus</taxon>
    </lineage>
</organism>
<gene>
    <name evidence="2" type="ORF">BBC27_09640</name>
</gene>
<dbReference type="EMBL" id="MASQ01000078">
    <property type="protein sequence ID" value="OCB03101.1"/>
    <property type="molecule type" value="Genomic_DNA"/>
</dbReference>